<keyword evidence="3" id="KW-0227">DNA damage</keyword>
<dbReference type="Gene3D" id="3.30.420.110">
    <property type="entry name" value="MutS, connector domain"/>
    <property type="match status" value="1"/>
</dbReference>
<dbReference type="Pfam" id="PF00488">
    <property type="entry name" value="MutS_V"/>
    <property type="match status" value="1"/>
</dbReference>
<dbReference type="KEGG" id="smo:SELMODRAFT_125776"/>
<dbReference type="PANTHER" id="PTHR11361:SF148">
    <property type="entry name" value="DNA MISMATCH REPAIR PROTEIN MSH6"/>
    <property type="match status" value="1"/>
</dbReference>
<evidence type="ECO:0000256" key="5">
    <source>
        <dbReference type="ARBA" id="ARBA00023125"/>
    </source>
</evidence>
<evidence type="ECO:0000313" key="7">
    <source>
        <dbReference type="EMBL" id="EFJ11625.1"/>
    </source>
</evidence>
<dbReference type="Gramene" id="EFJ11625">
    <property type="protein sequence ID" value="EFJ11625"/>
    <property type="gene ID" value="SELMODRAFT_125776"/>
</dbReference>
<dbReference type="InterPro" id="IPR036678">
    <property type="entry name" value="MutS_con_dom_sf"/>
</dbReference>
<dbReference type="GO" id="GO:0030983">
    <property type="term" value="F:mismatched DNA binding"/>
    <property type="evidence" value="ECO:0000318"/>
    <property type="project" value="GO_Central"/>
</dbReference>
<dbReference type="HOGENOM" id="CLU_002472_5_0_1"/>
<evidence type="ECO:0000256" key="3">
    <source>
        <dbReference type="ARBA" id="ARBA00022763"/>
    </source>
</evidence>
<dbReference type="GO" id="GO:0006298">
    <property type="term" value="P:mismatch repair"/>
    <property type="evidence" value="ECO:0000318"/>
    <property type="project" value="GO_Central"/>
</dbReference>
<dbReference type="SMART" id="SM00533">
    <property type="entry name" value="MUTSd"/>
    <property type="match status" value="1"/>
</dbReference>
<dbReference type="InterPro" id="IPR036187">
    <property type="entry name" value="DNA_mismatch_repair_MutS_sf"/>
</dbReference>
<keyword evidence="5" id="KW-0238">DNA-binding</keyword>
<dbReference type="SUPFAM" id="SSF48334">
    <property type="entry name" value="DNA repair protein MutS, domain III"/>
    <property type="match status" value="1"/>
</dbReference>
<protein>
    <recommendedName>
        <fullName evidence="6">DNA mismatch repair proteins mutS family domain-containing protein</fullName>
    </recommendedName>
</protein>
<dbReference type="InterPro" id="IPR016151">
    <property type="entry name" value="DNA_mismatch_repair_MutS_N"/>
</dbReference>
<keyword evidence="4" id="KW-0067">ATP-binding</keyword>
<evidence type="ECO:0000313" key="8">
    <source>
        <dbReference type="Proteomes" id="UP000001514"/>
    </source>
</evidence>
<name>D8SVI8_SELML</name>
<sequence>MRFVLSLFYHRCVDSFSFILHRKPVPTSDKRLEVPLVPGTKRVRDDFSRETFDESKRKKLLEALGDDEGSKQGAWAEAQAKFEWMQPSNIRDGNGRNHSDPLFDVRTVHIPENVLKKMSASQRQYWTTKCHYMDIVLFFKVGKFYELYELDAEIGHKELDWKMTISGVGKCRQVGVPESGIEDAVQKLVARGYKVGRMEQVETSEQAKAKRGPNAMVERKLVQVVTPSTLTDGIMKPEAIHLLAVKEVLENSGPSAVIYGFAFADAAGGLCYVGSFCDNDAYSALDALVMQIAPQEVLYEIGGLSPSALKVFQRYIRPGSLPLVLTPLQPGADFPEPATVLELISSRGYFQECVKCSGQQPGFPGVLDTVDHKDAAMTALGALVSHLHRIKMDAEIYNGVLCAYELYWGFMRLDGQTIANLELLANTANGGKAGTLMGYLDSCATAFAKRLLRRWICHPLQDTKAINHRLDSVEELLCNPECAAELRALLRKVPDLERLSARLRGFSDSSFAEVLLPLAKQAFQRRLKTLCLAVSGLLRAYQVLECLRQMPAKARLLRRACKLLKVKSSIECLWSMEPKLDMEKQSLNTDQDEDEETQRKTLSWMILEFNKHQRHWTAIVDALSYIDVLISFAAAKRAAEGPTCRPTFVAADQGVAVLEMQGLWHPFAAAGMGGTFVPNDIALGLGKPRAILLTGPNMGGKSTLLRATCVATLMAQLGCYVPSESCTLSLVDTIFTRIGARDRIMSGESTFMVECAEAGSILCNATSNSLVVLDELGRGTSTFDGYAIAYAVFRHLVEAVGCRLVFATHYHPLTQEFSGHPSVSLQHMACSFDSSSSDRQLAFLYKLRAGASSASYGLQVALLAGIPASVVDAARGASELIAPRLRGFSSSGMLNCWLRRVCSMAMDSGSIAGAQEDYKSLLGLWSELQTAL</sequence>
<dbReference type="GO" id="GO:0005634">
    <property type="term" value="C:nucleus"/>
    <property type="evidence" value="ECO:0000318"/>
    <property type="project" value="GO_Central"/>
</dbReference>
<keyword evidence="2" id="KW-0547">Nucleotide-binding</keyword>
<dbReference type="CDD" id="cd03286">
    <property type="entry name" value="ABC_MSH6_euk"/>
    <property type="match status" value="1"/>
</dbReference>
<dbReference type="InterPro" id="IPR017261">
    <property type="entry name" value="DNA_mismatch_repair_MutS/MSH"/>
</dbReference>
<dbReference type="GO" id="GO:0140664">
    <property type="term" value="F:ATP-dependent DNA damage sensor activity"/>
    <property type="evidence" value="ECO:0007669"/>
    <property type="project" value="InterPro"/>
</dbReference>
<dbReference type="SUPFAM" id="SSF55271">
    <property type="entry name" value="DNA repair protein MutS, domain I"/>
    <property type="match status" value="1"/>
</dbReference>
<feature type="domain" description="DNA mismatch repair proteins mutS family" evidence="6">
    <location>
        <begin position="769"/>
        <end position="785"/>
    </location>
</feature>
<evidence type="ECO:0000256" key="4">
    <source>
        <dbReference type="ARBA" id="ARBA00022840"/>
    </source>
</evidence>
<dbReference type="InParanoid" id="D8SVI8"/>
<dbReference type="InterPro" id="IPR007696">
    <property type="entry name" value="DNA_mismatch_repair_MutS_core"/>
</dbReference>
<dbReference type="OMA" id="EWSEVIH"/>
<evidence type="ECO:0000256" key="1">
    <source>
        <dbReference type="ARBA" id="ARBA00006271"/>
    </source>
</evidence>
<keyword evidence="8" id="KW-1185">Reference proteome</keyword>
<dbReference type="STRING" id="88036.D8SVI8"/>
<dbReference type="Pfam" id="PF01624">
    <property type="entry name" value="MutS_I"/>
    <property type="match status" value="1"/>
</dbReference>
<dbReference type="Gene3D" id="3.40.50.300">
    <property type="entry name" value="P-loop containing nucleotide triphosphate hydrolases"/>
    <property type="match status" value="1"/>
</dbReference>
<dbReference type="Gene3D" id="1.10.1420.10">
    <property type="match status" value="1"/>
</dbReference>
<accession>D8SVI8</accession>
<dbReference type="FunCoup" id="D8SVI8">
    <property type="interactions" value="176"/>
</dbReference>
<evidence type="ECO:0000259" key="6">
    <source>
        <dbReference type="PROSITE" id="PS00486"/>
    </source>
</evidence>
<proteinExistence type="inferred from homology"/>
<dbReference type="Proteomes" id="UP000001514">
    <property type="component" value="Unassembled WGS sequence"/>
</dbReference>
<comment type="similarity">
    <text evidence="1">Belongs to the DNA mismatch repair MutS family.</text>
</comment>
<dbReference type="eggNOG" id="KOG0217">
    <property type="taxonomic scope" value="Eukaryota"/>
</dbReference>
<dbReference type="PANTHER" id="PTHR11361">
    <property type="entry name" value="DNA MISMATCH REPAIR PROTEIN MUTS FAMILY MEMBER"/>
    <property type="match status" value="1"/>
</dbReference>
<dbReference type="FunFam" id="3.40.50.300:FF:001335">
    <property type="entry name" value="DNA mismatch repair protein"/>
    <property type="match status" value="1"/>
</dbReference>
<dbReference type="InterPro" id="IPR007695">
    <property type="entry name" value="DNA_mismatch_repair_MutS-lik_N"/>
</dbReference>
<dbReference type="GO" id="GO:0005524">
    <property type="term" value="F:ATP binding"/>
    <property type="evidence" value="ECO:0007669"/>
    <property type="project" value="UniProtKB-KW"/>
</dbReference>
<dbReference type="SUPFAM" id="SSF52540">
    <property type="entry name" value="P-loop containing nucleoside triphosphate hydrolases"/>
    <property type="match status" value="1"/>
</dbReference>
<dbReference type="InterPro" id="IPR027417">
    <property type="entry name" value="P-loop_NTPase"/>
</dbReference>
<dbReference type="Pfam" id="PF05192">
    <property type="entry name" value="MutS_III"/>
    <property type="match status" value="1"/>
</dbReference>
<dbReference type="SUPFAM" id="SSF53150">
    <property type="entry name" value="DNA repair protein MutS, domain II"/>
    <property type="match status" value="1"/>
</dbReference>
<dbReference type="Gene3D" id="3.40.1170.10">
    <property type="entry name" value="DNA repair protein MutS, domain I"/>
    <property type="match status" value="1"/>
</dbReference>
<dbReference type="GO" id="GO:0032301">
    <property type="term" value="C:MutSalpha complex"/>
    <property type="evidence" value="ECO:0000318"/>
    <property type="project" value="GO_Central"/>
</dbReference>
<organism evidence="8">
    <name type="scientific">Selaginella moellendorffii</name>
    <name type="common">Spikemoss</name>
    <dbReference type="NCBI Taxonomy" id="88036"/>
    <lineage>
        <taxon>Eukaryota</taxon>
        <taxon>Viridiplantae</taxon>
        <taxon>Streptophyta</taxon>
        <taxon>Embryophyta</taxon>
        <taxon>Tracheophyta</taxon>
        <taxon>Lycopodiopsida</taxon>
        <taxon>Selaginellales</taxon>
        <taxon>Selaginellaceae</taxon>
        <taxon>Selaginella</taxon>
    </lineage>
</organism>
<dbReference type="PIRSF" id="PIRSF037677">
    <property type="entry name" value="DNA_mis_repair_Msh6"/>
    <property type="match status" value="1"/>
</dbReference>
<gene>
    <name evidence="7" type="ORF">SELMODRAFT_125776</name>
</gene>
<dbReference type="SMART" id="SM00534">
    <property type="entry name" value="MUTSac"/>
    <property type="match status" value="1"/>
</dbReference>
<dbReference type="EMBL" id="GL377645">
    <property type="protein sequence ID" value="EFJ11625.1"/>
    <property type="molecule type" value="Genomic_DNA"/>
</dbReference>
<dbReference type="InterPro" id="IPR000432">
    <property type="entry name" value="DNA_mismatch_repair_MutS_C"/>
</dbReference>
<dbReference type="InterPro" id="IPR045076">
    <property type="entry name" value="MutS"/>
</dbReference>
<dbReference type="PROSITE" id="PS00486">
    <property type="entry name" value="DNA_MISMATCH_REPAIR_2"/>
    <property type="match status" value="1"/>
</dbReference>
<evidence type="ECO:0000256" key="2">
    <source>
        <dbReference type="ARBA" id="ARBA00022741"/>
    </source>
</evidence>
<dbReference type="AlphaFoldDB" id="D8SVI8"/>
<reference evidence="7 8" key="1">
    <citation type="journal article" date="2011" name="Science">
        <title>The Selaginella genome identifies genetic changes associated with the evolution of vascular plants.</title>
        <authorList>
            <person name="Banks J.A."/>
            <person name="Nishiyama T."/>
            <person name="Hasebe M."/>
            <person name="Bowman J.L."/>
            <person name="Gribskov M."/>
            <person name="dePamphilis C."/>
            <person name="Albert V.A."/>
            <person name="Aono N."/>
            <person name="Aoyama T."/>
            <person name="Ambrose B.A."/>
            <person name="Ashton N.W."/>
            <person name="Axtell M.J."/>
            <person name="Barker E."/>
            <person name="Barker M.S."/>
            <person name="Bennetzen J.L."/>
            <person name="Bonawitz N.D."/>
            <person name="Chapple C."/>
            <person name="Cheng C."/>
            <person name="Correa L.G."/>
            <person name="Dacre M."/>
            <person name="DeBarry J."/>
            <person name="Dreyer I."/>
            <person name="Elias M."/>
            <person name="Engstrom E.M."/>
            <person name="Estelle M."/>
            <person name="Feng L."/>
            <person name="Finet C."/>
            <person name="Floyd S.K."/>
            <person name="Frommer W.B."/>
            <person name="Fujita T."/>
            <person name="Gramzow L."/>
            <person name="Gutensohn M."/>
            <person name="Harholt J."/>
            <person name="Hattori M."/>
            <person name="Heyl A."/>
            <person name="Hirai T."/>
            <person name="Hiwatashi Y."/>
            <person name="Ishikawa M."/>
            <person name="Iwata M."/>
            <person name="Karol K.G."/>
            <person name="Koehler B."/>
            <person name="Kolukisaoglu U."/>
            <person name="Kubo M."/>
            <person name="Kurata T."/>
            <person name="Lalonde S."/>
            <person name="Li K."/>
            <person name="Li Y."/>
            <person name="Litt A."/>
            <person name="Lyons E."/>
            <person name="Manning G."/>
            <person name="Maruyama T."/>
            <person name="Michael T.P."/>
            <person name="Mikami K."/>
            <person name="Miyazaki S."/>
            <person name="Morinaga S."/>
            <person name="Murata T."/>
            <person name="Mueller-Roeber B."/>
            <person name="Nelson D.R."/>
            <person name="Obara M."/>
            <person name="Oguri Y."/>
            <person name="Olmstead R.G."/>
            <person name="Onodera N."/>
            <person name="Petersen B.L."/>
            <person name="Pils B."/>
            <person name="Prigge M."/>
            <person name="Rensing S.A."/>
            <person name="Riano-Pachon D.M."/>
            <person name="Roberts A.W."/>
            <person name="Sato Y."/>
            <person name="Scheller H.V."/>
            <person name="Schulz B."/>
            <person name="Schulz C."/>
            <person name="Shakirov E.V."/>
            <person name="Shibagaki N."/>
            <person name="Shinohara N."/>
            <person name="Shippen D.E."/>
            <person name="Soerensen I."/>
            <person name="Sotooka R."/>
            <person name="Sugimoto N."/>
            <person name="Sugita M."/>
            <person name="Sumikawa N."/>
            <person name="Tanurdzic M."/>
            <person name="Theissen G."/>
            <person name="Ulvskov P."/>
            <person name="Wakazuki S."/>
            <person name="Weng J.K."/>
            <person name="Willats W.W."/>
            <person name="Wipf D."/>
            <person name="Wolf P.G."/>
            <person name="Yang L."/>
            <person name="Zimmer A.D."/>
            <person name="Zhu Q."/>
            <person name="Mitros T."/>
            <person name="Hellsten U."/>
            <person name="Loque D."/>
            <person name="Otillar R."/>
            <person name="Salamov A."/>
            <person name="Schmutz J."/>
            <person name="Shapiro H."/>
            <person name="Lindquist E."/>
            <person name="Lucas S."/>
            <person name="Rokhsar D."/>
            <person name="Grigoriev I.V."/>
        </authorList>
    </citation>
    <scope>NUCLEOTIDE SEQUENCE [LARGE SCALE GENOMIC DNA]</scope>
</reference>